<dbReference type="EMBL" id="CAJNOR010003517">
    <property type="protein sequence ID" value="CAF1421593.1"/>
    <property type="molecule type" value="Genomic_DNA"/>
</dbReference>
<dbReference type="SUPFAM" id="SSF69318">
    <property type="entry name" value="Integrin alpha N-terminal domain"/>
    <property type="match status" value="1"/>
</dbReference>
<evidence type="ECO:0000313" key="4">
    <source>
        <dbReference type="Proteomes" id="UP000663828"/>
    </source>
</evidence>
<organism evidence="3 4">
    <name type="scientific">Adineta ricciae</name>
    <name type="common">Rotifer</name>
    <dbReference type="NCBI Taxonomy" id="249248"/>
    <lineage>
        <taxon>Eukaryota</taxon>
        <taxon>Metazoa</taxon>
        <taxon>Spiralia</taxon>
        <taxon>Gnathifera</taxon>
        <taxon>Rotifera</taxon>
        <taxon>Eurotatoria</taxon>
        <taxon>Bdelloidea</taxon>
        <taxon>Adinetida</taxon>
        <taxon>Adinetidae</taxon>
        <taxon>Adineta</taxon>
    </lineage>
</organism>
<dbReference type="Gene3D" id="2.130.10.130">
    <property type="entry name" value="Integrin alpha, N-terminal"/>
    <property type="match status" value="1"/>
</dbReference>
<keyword evidence="4" id="KW-1185">Reference proteome</keyword>
<dbReference type="PANTHER" id="PTHR44103:SF1">
    <property type="entry name" value="PROPROTEIN CONVERTASE P"/>
    <property type="match status" value="1"/>
</dbReference>
<dbReference type="Pfam" id="PF13517">
    <property type="entry name" value="FG-GAP_3"/>
    <property type="match status" value="2"/>
</dbReference>
<keyword evidence="2" id="KW-0472">Membrane</keyword>
<evidence type="ECO:0000313" key="3">
    <source>
        <dbReference type="EMBL" id="CAF1421593.1"/>
    </source>
</evidence>
<keyword evidence="1" id="KW-0732">Signal</keyword>
<keyword evidence="2" id="KW-0812">Transmembrane</keyword>
<dbReference type="Proteomes" id="UP000663828">
    <property type="component" value="Unassembled WGS sequence"/>
</dbReference>
<gene>
    <name evidence="3" type="ORF">XAT740_LOCUS35254</name>
</gene>
<evidence type="ECO:0000256" key="1">
    <source>
        <dbReference type="ARBA" id="ARBA00022729"/>
    </source>
</evidence>
<keyword evidence="2" id="KW-1133">Transmembrane helix</keyword>
<protein>
    <submittedName>
        <fullName evidence="3">Uncharacterized protein</fullName>
    </submittedName>
</protein>
<dbReference type="AlphaFoldDB" id="A0A815MMC6"/>
<sequence length="318" mass="34984">MVEVIPMEDRHITQHQSTINLPDDTNIELEEQDHSIRSVKYVLFKRLFIFLSVFLFVGISTTVGILIVCFTITIYQTPSCLPTYQPLLNQPVQANSLTRSTATGHLNGDGHLDLVVANHGSHSIGIFFGYSNGTFNKQIPYSTGVLSFPSFVNVFDMNNDTFLDVIVANYGTHSIGIFFGQGNGSFNDQITFSTGVSRPLSFAIGDLNSDQFVDIAIVNHGTQSIGISFGLQNKQWSLPVNYSTGYDSQPTSLAIGDLNNDQIQDIVVTNYGISNLGFFFGIGNGSFQQQKILSTGSQSQPYRVVVHDLNADNYLDLI</sequence>
<proteinExistence type="predicted"/>
<dbReference type="PANTHER" id="PTHR44103">
    <property type="entry name" value="PROPROTEIN CONVERTASE P"/>
    <property type="match status" value="1"/>
</dbReference>
<comment type="caution">
    <text evidence="3">The sequence shown here is derived from an EMBL/GenBank/DDBJ whole genome shotgun (WGS) entry which is preliminary data.</text>
</comment>
<reference evidence="3" key="1">
    <citation type="submission" date="2021-02" db="EMBL/GenBank/DDBJ databases">
        <authorList>
            <person name="Nowell W R."/>
        </authorList>
    </citation>
    <scope>NUCLEOTIDE SEQUENCE</scope>
</reference>
<dbReference type="InterPro" id="IPR028994">
    <property type="entry name" value="Integrin_alpha_N"/>
</dbReference>
<accession>A0A815MMC6</accession>
<evidence type="ECO:0000256" key="2">
    <source>
        <dbReference type="SAM" id="Phobius"/>
    </source>
</evidence>
<name>A0A815MMC6_ADIRI</name>
<feature type="transmembrane region" description="Helical" evidence="2">
    <location>
        <begin position="47"/>
        <end position="75"/>
    </location>
</feature>
<dbReference type="InterPro" id="IPR013517">
    <property type="entry name" value="FG-GAP"/>
</dbReference>
<dbReference type="Gene3D" id="2.30.30.100">
    <property type="match status" value="2"/>
</dbReference>
<feature type="non-terminal residue" evidence="3">
    <location>
        <position position="1"/>
    </location>
</feature>